<dbReference type="InterPro" id="IPR014284">
    <property type="entry name" value="RNA_pol_sigma-70_dom"/>
</dbReference>
<dbReference type="PANTHER" id="PTHR43133">
    <property type="entry name" value="RNA POLYMERASE ECF-TYPE SIGMA FACTO"/>
    <property type="match status" value="1"/>
</dbReference>
<evidence type="ECO:0000256" key="4">
    <source>
        <dbReference type="ARBA" id="ARBA00023125"/>
    </source>
</evidence>
<dbReference type="PANTHER" id="PTHR43133:SF50">
    <property type="entry name" value="ECF RNA POLYMERASE SIGMA FACTOR SIGM"/>
    <property type="match status" value="1"/>
</dbReference>
<dbReference type="SUPFAM" id="SSF88659">
    <property type="entry name" value="Sigma3 and sigma4 domains of RNA polymerase sigma factors"/>
    <property type="match status" value="1"/>
</dbReference>
<evidence type="ECO:0000313" key="8">
    <source>
        <dbReference type="EMBL" id="SCL50197.1"/>
    </source>
</evidence>
<evidence type="ECO:0000256" key="5">
    <source>
        <dbReference type="ARBA" id="ARBA00023163"/>
    </source>
</evidence>
<dbReference type="InterPro" id="IPR013325">
    <property type="entry name" value="RNA_pol_sigma_r2"/>
</dbReference>
<dbReference type="InterPro" id="IPR013324">
    <property type="entry name" value="RNA_pol_sigma_r3/r4-like"/>
</dbReference>
<dbReference type="NCBIfam" id="TIGR02983">
    <property type="entry name" value="SigE-fam_strep"/>
    <property type="match status" value="1"/>
</dbReference>
<dbReference type="NCBIfam" id="TIGR02937">
    <property type="entry name" value="sigma70-ECF"/>
    <property type="match status" value="1"/>
</dbReference>
<evidence type="ECO:0000259" key="6">
    <source>
        <dbReference type="Pfam" id="PF04542"/>
    </source>
</evidence>
<dbReference type="GO" id="GO:0003677">
    <property type="term" value="F:DNA binding"/>
    <property type="evidence" value="ECO:0007669"/>
    <property type="project" value="UniProtKB-KW"/>
</dbReference>
<dbReference type="InterPro" id="IPR014325">
    <property type="entry name" value="RNA_pol_sigma-E_actinobac"/>
</dbReference>
<dbReference type="Proteomes" id="UP000198937">
    <property type="component" value="Unassembled WGS sequence"/>
</dbReference>
<comment type="similarity">
    <text evidence="1">Belongs to the sigma-70 factor family. ECF subfamily.</text>
</comment>
<protein>
    <submittedName>
        <fullName evidence="8">RNA polymerase sigma-70 factor, sigma-E family</fullName>
    </submittedName>
</protein>
<dbReference type="InterPro" id="IPR007627">
    <property type="entry name" value="RNA_pol_sigma70_r2"/>
</dbReference>
<proteinExistence type="inferred from homology"/>
<gene>
    <name evidence="8" type="ORF">GA0070617_1409</name>
</gene>
<keyword evidence="9" id="KW-1185">Reference proteome</keyword>
<keyword evidence="2" id="KW-0805">Transcription regulation</keyword>
<dbReference type="GO" id="GO:0006352">
    <property type="term" value="P:DNA-templated transcription initiation"/>
    <property type="evidence" value="ECO:0007669"/>
    <property type="project" value="InterPro"/>
</dbReference>
<dbReference type="Pfam" id="PF08281">
    <property type="entry name" value="Sigma70_r4_2"/>
    <property type="match status" value="1"/>
</dbReference>
<dbReference type="GO" id="GO:0016987">
    <property type="term" value="F:sigma factor activity"/>
    <property type="evidence" value="ECO:0007669"/>
    <property type="project" value="UniProtKB-KW"/>
</dbReference>
<keyword evidence="5" id="KW-0804">Transcription</keyword>
<dbReference type="AlphaFoldDB" id="A0A1C6U852"/>
<organism evidence="8 9">
    <name type="scientific">Micromonospora yangpuensis</name>
    <dbReference type="NCBI Taxonomy" id="683228"/>
    <lineage>
        <taxon>Bacteria</taxon>
        <taxon>Bacillati</taxon>
        <taxon>Actinomycetota</taxon>
        <taxon>Actinomycetes</taxon>
        <taxon>Micromonosporales</taxon>
        <taxon>Micromonosporaceae</taxon>
        <taxon>Micromonospora</taxon>
    </lineage>
</organism>
<evidence type="ECO:0000256" key="2">
    <source>
        <dbReference type="ARBA" id="ARBA00023015"/>
    </source>
</evidence>
<dbReference type="Gene3D" id="1.10.10.10">
    <property type="entry name" value="Winged helix-like DNA-binding domain superfamily/Winged helix DNA-binding domain"/>
    <property type="match status" value="1"/>
</dbReference>
<dbReference type="STRING" id="683228.GA0070617_1409"/>
<feature type="domain" description="RNA polymerase sigma factor 70 region 4 type 2" evidence="7">
    <location>
        <begin position="95"/>
        <end position="144"/>
    </location>
</feature>
<dbReference type="InterPro" id="IPR039425">
    <property type="entry name" value="RNA_pol_sigma-70-like"/>
</dbReference>
<reference evidence="8 9" key="1">
    <citation type="submission" date="2016-06" db="EMBL/GenBank/DDBJ databases">
        <authorList>
            <person name="Kjaerup R.B."/>
            <person name="Dalgaard T.S."/>
            <person name="Juul-Madsen H.R."/>
        </authorList>
    </citation>
    <scope>NUCLEOTIDE SEQUENCE [LARGE SCALE GENOMIC DNA]</scope>
    <source>
        <strain evidence="8 9">DSM 45577</strain>
    </source>
</reference>
<dbReference type="CDD" id="cd06171">
    <property type="entry name" value="Sigma70_r4"/>
    <property type="match status" value="1"/>
</dbReference>
<feature type="domain" description="RNA polymerase sigma-70 region 2" evidence="6">
    <location>
        <begin position="6"/>
        <end position="66"/>
    </location>
</feature>
<evidence type="ECO:0000256" key="1">
    <source>
        <dbReference type="ARBA" id="ARBA00010641"/>
    </source>
</evidence>
<dbReference type="Pfam" id="PF04542">
    <property type="entry name" value="Sigma70_r2"/>
    <property type="match status" value="1"/>
</dbReference>
<evidence type="ECO:0000256" key="3">
    <source>
        <dbReference type="ARBA" id="ARBA00023082"/>
    </source>
</evidence>
<accession>A0A1C6U852</accession>
<name>A0A1C6U852_9ACTN</name>
<dbReference type="EMBL" id="FMIA01000002">
    <property type="protein sequence ID" value="SCL50197.1"/>
    <property type="molecule type" value="Genomic_DNA"/>
</dbReference>
<dbReference type="SUPFAM" id="SSF88946">
    <property type="entry name" value="Sigma2 domain of RNA polymerase sigma factors"/>
    <property type="match status" value="1"/>
</dbReference>
<evidence type="ECO:0000259" key="7">
    <source>
        <dbReference type="Pfam" id="PF08281"/>
    </source>
</evidence>
<keyword evidence="4" id="KW-0238">DNA-binding</keyword>
<sequence>MQGRGRALLRFAYVLCGDAHLAEDIVQEVLARMHRRWDKVTAMHHPEAYVRAAIVRQFLSWRRRRASREAVLAEVPEPVGPDEPQHRVLARAHMWQLLAGLPRSQRAVLVLRFYCDLPDDEIATLLGCGESTVRSQASRALARMRTILGEAGVSGDG</sequence>
<evidence type="ECO:0000313" key="9">
    <source>
        <dbReference type="Proteomes" id="UP000198937"/>
    </source>
</evidence>
<keyword evidence="3" id="KW-0731">Sigma factor</keyword>
<dbReference type="InterPro" id="IPR013249">
    <property type="entry name" value="RNA_pol_sigma70_r4_t2"/>
</dbReference>
<dbReference type="Gene3D" id="1.10.1740.10">
    <property type="match status" value="1"/>
</dbReference>
<dbReference type="InterPro" id="IPR036388">
    <property type="entry name" value="WH-like_DNA-bd_sf"/>
</dbReference>